<evidence type="ECO:0000256" key="1">
    <source>
        <dbReference type="SAM" id="MobiDB-lite"/>
    </source>
</evidence>
<accession>A0A151KYL2</accession>
<feature type="compositionally biased region" description="Basic and acidic residues" evidence="1">
    <location>
        <begin position="1"/>
        <end position="20"/>
    </location>
</feature>
<dbReference type="RefSeq" id="WP_061896933.1">
    <property type="nucleotide sequence ID" value="NZ_LOBR01000032.1"/>
</dbReference>
<dbReference type="Proteomes" id="UP000075346">
    <property type="component" value="Unassembled WGS sequence"/>
</dbReference>
<dbReference type="EMBL" id="LOBR01000032">
    <property type="protein sequence ID" value="KYN88890.1"/>
    <property type="molecule type" value="Genomic_DNA"/>
</dbReference>
<feature type="region of interest" description="Disordered" evidence="1">
    <location>
        <begin position="1"/>
        <end position="24"/>
    </location>
</feature>
<proteinExistence type="predicted"/>
<dbReference type="AlphaFoldDB" id="A0A151KYL2"/>
<comment type="caution">
    <text evidence="2">The sequence shown here is derived from an EMBL/GenBank/DDBJ whole genome shotgun (WGS) entry which is preliminary data.</text>
</comment>
<feature type="region of interest" description="Disordered" evidence="1">
    <location>
        <begin position="46"/>
        <end position="115"/>
    </location>
</feature>
<feature type="compositionally biased region" description="Basic and acidic residues" evidence="1">
    <location>
        <begin position="81"/>
        <end position="102"/>
    </location>
</feature>
<feature type="compositionally biased region" description="Polar residues" evidence="1">
    <location>
        <begin position="57"/>
        <end position="80"/>
    </location>
</feature>
<evidence type="ECO:0000313" key="2">
    <source>
        <dbReference type="EMBL" id="KYN88890.1"/>
    </source>
</evidence>
<evidence type="ECO:0000313" key="3">
    <source>
        <dbReference type="Proteomes" id="UP000075346"/>
    </source>
</evidence>
<reference evidence="3" key="1">
    <citation type="submission" date="2015-12" db="EMBL/GenBank/DDBJ databases">
        <authorList>
            <person name="Shamseldin A."/>
            <person name="Moawad H."/>
            <person name="Abd El-Rahim W.M."/>
            <person name="Sadowsky M.J."/>
        </authorList>
    </citation>
    <scope>NUCLEOTIDE SEQUENCE [LARGE SCALE GENOMIC DNA]</scope>
    <source>
        <strain evidence="3">2538-88</strain>
    </source>
</reference>
<gene>
    <name evidence="2" type="ORF">ATY37_14885</name>
</gene>
<sequence>MAKRDWKALQQEYKQEHEETGISIKAWCEKKGINYNTGRRYLQVITSGDETPENSDKNASPTRTTSTPQNPKWTQSSDQLSGEKKEKPKKSKDNGKKNEVISKSDQLTDQNSDHFTDQAERAERMELIRRMLGVDMSAQRDAKGRFVAGHQMSVVHNGYTSRLKNPDAAFDAAESEIDYEIAFARAKLMETIEIYYKINEDLEKEGVPIADRAKLYELRRDTDSAVDRGLHVIGTLLKTKAQIHKTELEAARIEQESAGLGTAIADIVKEIQDMESSGFVLND</sequence>
<evidence type="ECO:0008006" key="4">
    <source>
        <dbReference type="Google" id="ProtNLM"/>
    </source>
</evidence>
<protein>
    <recommendedName>
        <fullName evidence="4">Terminase</fullName>
    </recommendedName>
</protein>
<name>A0A151KYL2_9VIBR</name>
<organism evidence="2 3">
    <name type="scientific">Vibrio cidicii</name>
    <dbReference type="NCBI Taxonomy" id="1763883"/>
    <lineage>
        <taxon>Bacteria</taxon>
        <taxon>Pseudomonadati</taxon>
        <taxon>Pseudomonadota</taxon>
        <taxon>Gammaproteobacteria</taxon>
        <taxon>Vibrionales</taxon>
        <taxon>Vibrionaceae</taxon>
        <taxon>Vibrio</taxon>
    </lineage>
</organism>